<accession>A0A5J5AV38</accession>
<organism evidence="1 2">
    <name type="scientific">Nyssa sinensis</name>
    <dbReference type="NCBI Taxonomy" id="561372"/>
    <lineage>
        <taxon>Eukaryota</taxon>
        <taxon>Viridiplantae</taxon>
        <taxon>Streptophyta</taxon>
        <taxon>Embryophyta</taxon>
        <taxon>Tracheophyta</taxon>
        <taxon>Spermatophyta</taxon>
        <taxon>Magnoliopsida</taxon>
        <taxon>eudicotyledons</taxon>
        <taxon>Gunneridae</taxon>
        <taxon>Pentapetalae</taxon>
        <taxon>asterids</taxon>
        <taxon>Cornales</taxon>
        <taxon>Nyssaceae</taxon>
        <taxon>Nyssa</taxon>
    </lineage>
</organism>
<name>A0A5J5AV38_9ASTE</name>
<reference evidence="1 2" key="1">
    <citation type="submission" date="2019-09" db="EMBL/GenBank/DDBJ databases">
        <title>A chromosome-level genome assembly of the Chinese tupelo Nyssa sinensis.</title>
        <authorList>
            <person name="Yang X."/>
            <person name="Kang M."/>
            <person name="Yang Y."/>
            <person name="Xiong H."/>
            <person name="Wang M."/>
            <person name="Zhang Z."/>
            <person name="Wang Z."/>
            <person name="Wu H."/>
            <person name="Ma T."/>
            <person name="Liu J."/>
            <person name="Xi Z."/>
        </authorList>
    </citation>
    <scope>NUCLEOTIDE SEQUENCE [LARGE SCALE GENOMIC DNA]</scope>
    <source>
        <strain evidence="1">J267</strain>
        <tissue evidence="1">Leaf</tissue>
    </source>
</reference>
<evidence type="ECO:0000313" key="2">
    <source>
        <dbReference type="Proteomes" id="UP000325577"/>
    </source>
</evidence>
<dbReference type="AlphaFoldDB" id="A0A5J5AV38"/>
<dbReference type="Proteomes" id="UP000325577">
    <property type="component" value="Linkage Group LG17"/>
</dbReference>
<dbReference type="EMBL" id="CM018040">
    <property type="protein sequence ID" value="KAA8535015.1"/>
    <property type="molecule type" value="Genomic_DNA"/>
</dbReference>
<proteinExistence type="predicted"/>
<gene>
    <name evidence="1" type="ORF">F0562_030018</name>
</gene>
<sequence>MNTSEDAMKKKAFSTLACLHCAAVSAALRLVSAAWTFFAVAALKIEIMKPMEMICYQRMEQLPVIGLLACC</sequence>
<evidence type="ECO:0000313" key="1">
    <source>
        <dbReference type="EMBL" id="KAA8535015.1"/>
    </source>
</evidence>
<protein>
    <submittedName>
        <fullName evidence="1">Uncharacterized protein</fullName>
    </submittedName>
</protein>
<keyword evidence="2" id="KW-1185">Reference proteome</keyword>